<dbReference type="OrthoDB" id="6571533at2759"/>
<keyword evidence="2 4" id="KW-0863">Zinc-finger</keyword>
<evidence type="ECO:0000313" key="6">
    <source>
        <dbReference type="EMBL" id="RZF39489.1"/>
    </source>
</evidence>
<dbReference type="Proteomes" id="UP000291343">
    <property type="component" value="Unassembled WGS sequence"/>
</dbReference>
<dbReference type="InParanoid" id="A0A482X0Y5"/>
<sequence>MQHSVFSSDILNFWCAVCGRGYKNKCTLNRHLRFECNKEPQFECNICDYKAKQKSTLKAHMIKHSREQERAGGHRISSQKTC</sequence>
<evidence type="ECO:0000313" key="7">
    <source>
        <dbReference type="Proteomes" id="UP000291343"/>
    </source>
</evidence>
<evidence type="ECO:0000256" key="2">
    <source>
        <dbReference type="ARBA" id="ARBA00022771"/>
    </source>
</evidence>
<keyword evidence="7" id="KW-1185">Reference proteome</keyword>
<dbReference type="InterPro" id="IPR036236">
    <property type="entry name" value="Znf_C2H2_sf"/>
</dbReference>
<dbReference type="Pfam" id="PF00096">
    <property type="entry name" value="zf-C2H2"/>
    <property type="match status" value="2"/>
</dbReference>
<feature type="domain" description="C2H2-type" evidence="5">
    <location>
        <begin position="42"/>
        <end position="69"/>
    </location>
</feature>
<dbReference type="FunFam" id="3.30.160.60:FF:000446">
    <property type="entry name" value="Zinc finger protein"/>
    <property type="match status" value="1"/>
</dbReference>
<dbReference type="PROSITE" id="PS50157">
    <property type="entry name" value="ZINC_FINGER_C2H2_2"/>
    <property type="match status" value="2"/>
</dbReference>
<comment type="caution">
    <text evidence="6">The sequence shown here is derived from an EMBL/GenBank/DDBJ whole genome shotgun (WGS) entry which is preliminary data.</text>
</comment>
<dbReference type="SMR" id="A0A482X0Y5"/>
<dbReference type="GO" id="GO:0005634">
    <property type="term" value="C:nucleus"/>
    <property type="evidence" value="ECO:0007669"/>
    <property type="project" value="UniProtKB-ARBA"/>
</dbReference>
<gene>
    <name evidence="6" type="ORF">LSTR_LSTR001010</name>
</gene>
<dbReference type="SMART" id="SM00355">
    <property type="entry name" value="ZnF_C2H2"/>
    <property type="match status" value="2"/>
</dbReference>
<reference evidence="6 7" key="1">
    <citation type="journal article" date="2017" name="Gigascience">
        <title>Genome sequence of the small brown planthopper, Laodelphax striatellus.</title>
        <authorList>
            <person name="Zhu J."/>
            <person name="Jiang F."/>
            <person name="Wang X."/>
            <person name="Yang P."/>
            <person name="Bao Y."/>
            <person name="Zhao W."/>
            <person name="Wang W."/>
            <person name="Lu H."/>
            <person name="Wang Q."/>
            <person name="Cui N."/>
            <person name="Li J."/>
            <person name="Chen X."/>
            <person name="Luo L."/>
            <person name="Yu J."/>
            <person name="Kang L."/>
            <person name="Cui F."/>
        </authorList>
    </citation>
    <scope>NUCLEOTIDE SEQUENCE [LARGE SCALE GENOMIC DNA]</scope>
    <source>
        <strain evidence="6">Lst14</strain>
    </source>
</reference>
<evidence type="ECO:0000256" key="4">
    <source>
        <dbReference type="PROSITE-ProRule" id="PRU00042"/>
    </source>
</evidence>
<dbReference type="SUPFAM" id="SSF57667">
    <property type="entry name" value="beta-beta-alpha zinc fingers"/>
    <property type="match status" value="1"/>
</dbReference>
<dbReference type="EMBL" id="QKKF02019844">
    <property type="protein sequence ID" value="RZF39489.1"/>
    <property type="molecule type" value="Genomic_DNA"/>
</dbReference>
<dbReference type="AlphaFoldDB" id="A0A482X0Y5"/>
<dbReference type="GO" id="GO:0008270">
    <property type="term" value="F:zinc ion binding"/>
    <property type="evidence" value="ECO:0007669"/>
    <property type="project" value="UniProtKB-KW"/>
</dbReference>
<proteinExistence type="predicted"/>
<feature type="domain" description="C2H2-type" evidence="5">
    <location>
        <begin position="13"/>
        <end position="40"/>
    </location>
</feature>
<name>A0A482X0Y5_LAOST</name>
<dbReference type="Gene3D" id="3.30.160.60">
    <property type="entry name" value="Classic Zinc Finger"/>
    <property type="match status" value="2"/>
</dbReference>
<dbReference type="InterPro" id="IPR013087">
    <property type="entry name" value="Znf_C2H2_type"/>
</dbReference>
<keyword evidence="3" id="KW-0862">Zinc</keyword>
<evidence type="ECO:0000259" key="5">
    <source>
        <dbReference type="PROSITE" id="PS50157"/>
    </source>
</evidence>
<organism evidence="6 7">
    <name type="scientific">Laodelphax striatellus</name>
    <name type="common">Small brown planthopper</name>
    <name type="synonym">Delphax striatella</name>
    <dbReference type="NCBI Taxonomy" id="195883"/>
    <lineage>
        <taxon>Eukaryota</taxon>
        <taxon>Metazoa</taxon>
        <taxon>Ecdysozoa</taxon>
        <taxon>Arthropoda</taxon>
        <taxon>Hexapoda</taxon>
        <taxon>Insecta</taxon>
        <taxon>Pterygota</taxon>
        <taxon>Neoptera</taxon>
        <taxon>Paraneoptera</taxon>
        <taxon>Hemiptera</taxon>
        <taxon>Auchenorrhyncha</taxon>
        <taxon>Fulgoroidea</taxon>
        <taxon>Delphacidae</taxon>
        <taxon>Criomorphinae</taxon>
        <taxon>Laodelphax</taxon>
    </lineage>
</organism>
<accession>A0A482X0Y5</accession>
<protein>
    <recommendedName>
        <fullName evidence="5">C2H2-type domain-containing protein</fullName>
    </recommendedName>
</protein>
<keyword evidence="1" id="KW-0479">Metal-binding</keyword>
<evidence type="ECO:0000256" key="1">
    <source>
        <dbReference type="ARBA" id="ARBA00022723"/>
    </source>
</evidence>
<evidence type="ECO:0000256" key="3">
    <source>
        <dbReference type="ARBA" id="ARBA00022833"/>
    </source>
</evidence>